<dbReference type="RefSeq" id="WP_205110583.1">
    <property type="nucleotide sequence ID" value="NZ_JACJJL010000019.1"/>
</dbReference>
<dbReference type="PANTHER" id="PTHR42852:SF6">
    <property type="entry name" value="THIOL:DISULFIDE INTERCHANGE PROTEIN DSBE"/>
    <property type="match status" value="1"/>
</dbReference>
<comment type="caution">
    <text evidence="7">The sequence shown here is derived from an EMBL/GenBank/DDBJ whole genome shotgun (WGS) entry which is preliminary data.</text>
</comment>
<keyword evidence="5" id="KW-0732">Signal</keyword>
<dbReference type="InterPro" id="IPR036249">
    <property type="entry name" value="Thioredoxin-like_sf"/>
</dbReference>
<dbReference type="PANTHER" id="PTHR42852">
    <property type="entry name" value="THIOL:DISULFIDE INTERCHANGE PROTEIN DSBE"/>
    <property type="match status" value="1"/>
</dbReference>
<reference evidence="7 8" key="1">
    <citation type="journal article" date="2021" name="Sci. Rep.">
        <title>The distribution of antibiotic resistance genes in chicken gut microbiota commensals.</title>
        <authorList>
            <person name="Juricova H."/>
            <person name="Matiasovicova J."/>
            <person name="Kubasova T."/>
            <person name="Cejkova D."/>
            <person name="Rychlik I."/>
        </authorList>
    </citation>
    <scope>NUCLEOTIDE SEQUENCE [LARGE SCALE GENOMIC DNA]</scope>
    <source>
        <strain evidence="7 8">An819</strain>
    </source>
</reference>
<dbReference type="Gene3D" id="3.40.30.10">
    <property type="entry name" value="Glutaredoxin"/>
    <property type="match status" value="1"/>
</dbReference>
<evidence type="ECO:0000256" key="5">
    <source>
        <dbReference type="SAM" id="SignalP"/>
    </source>
</evidence>
<dbReference type="SUPFAM" id="SSF52833">
    <property type="entry name" value="Thioredoxin-like"/>
    <property type="match status" value="1"/>
</dbReference>
<dbReference type="InterPro" id="IPR050553">
    <property type="entry name" value="Thioredoxin_ResA/DsbE_sf"/>
</dbReference>
<evidence type="ECO:0000256" key="4">
    <source>
        <dbReference type="ARBA" id="ARBA00023284"/>
    </source>
</evidence>
<dbReference type="Pfam" id="PF13905">
    <property type="entry name" value="Thioredoxin_8"/>
    <property type="match status" value="1"/>
</dbReference>
<dbReference type="CDD" id="cd02966">
    <property type="entry name" value="TlpA_like_family"/>
    <property type="match status" value="1"/>
</dbReference>
<evidence type="ECO:0000256" key="2">
    <source>
        <dbReference type="ARBA" id="ARBA00022748"/>
    </source>
</evidence>
<comment type="subcellular location">
    <subcellularLocation>
        <location evidence="1">Cell envelope</location>
    </subcellularLocation>
</comment>
<keyword evidence="4" id="KW-0676">Redox-active center</keyword>
<gene>
    <name evidence="7" type="ORF">H6B30_11070</name>
</gene>
<evidence type="ECO:0000313" key="8">
    <source>
        <dbReference type="Proteomes" id="UP000764045"/>
    </source>
</evidence>
<dbReference type="EMBL" id="JACJJL010000019">
    <property type="protein sequence ID" value="MBM6662282.1"/>
    <property type="molecule type" value="Genomic_DNA"/>
</dbReference>
<evidence type="ECO:0000256" key="1">
    <source>
        <dbReference type="ARBA" id="ARBA00004196"/>
    </source>
</evidence>
<feature type="domain" description="Thioredoxin" evidence="6">
    <location>
        <begin position="350"/>
        <end position="500"/>
    </location>
</feature>
<keyword evidence="3" id="KW-1015">Disulfide bond</keyword>
<sequence length="504" mass="56402">MNKRQTVILTAVMLMTGTAGSANSYTNRPTQTTDNAQTAVADSFFCHGRSVLLGRFTGNHPEIIEYYGYNGVTGESKPTTYDVAADGSFCISLDLDYPIFDYVVHGDNILYFYACPGDTANVTIDSTGMAHYEEPTNHKRLLELMSNEGLRPKINHKAKRAMAQKSTFAEFTAWAETQIDSLKGMVDSISGSHGLTAEERKLLNAYTMIDACTDCFDYRYINGFAIDTNTDDYHFMRHLPTDATACLPCTSRLYFLINRYKHHGPICFMDDTAAQGKFVPATDSAAIAADKAVFGADSPSLFLQLTWTNTKYNRKAYQDNPEEATKSMAKRTELTTLPYLHHVLDGQIKRLQKPVASAYELPEGQGTDIFRALTGKYRGKYVLIDFWSTGCGPCRMAIERSGKLRDSIATLADVELIFITSEDESPQSAYDKYVKENLQGEVNLRIPNTDYKRLMSLFEFNGIPHNELVAPDGRIINTDFDLRDFKDFDSFNKFMDGIRAASGN</sequence>
<dbReference type="PROSITE" id="PS51352">
    <property type="entry name" value="THIOREDOXIN_2"/>
    <property type="match status" value="1"/>
</dbReference>
<feature type="chain" id="PRO_5038141765" description="Thioredoxin domain-containing protein" evidence="5">
    <location>
        <begin position="25"/>
        <end position="504"/>
    </location>
</feature>
<protein>
    <recommendedName>
        <fullName evidence="6">Thioredoxin domain-containing protein</fullName>
    </recommendedName>
</protein>
<dbReference type="AlphaFoldDB" id="A0A938WNM1"/>
<name>A0A938WNM1_9BACT</name>
<proteinExistence type="predicted"/>
<feature type="signal peptide" evidence="5">
    <location>
        <begin position="1"/>
        <end position="24"/>
    </location>
</feature>
<dbReference type="InterPro" id="IPR012336">
    <property type="entry name" value="Thioredoxin-like_fold"/>
</dbReference>
<dbReference type="Proteomes" id="UP000764045">
    <property type="component" value="Unassembled WGS sequence"/>
</dbReference>
<keyword evidence="8" id="KW-1185">Reference proteome</keyword>
<accession>A0A938WNM1</accession>
<dbReference type="GO" id="GO:0017004">
    <property type="term" value="P:cytochrome complex assembly"/>
    <property type="evidence" value="ECO:0007669"/>
    <property type="project" value="UniProtKB-KW"/>
</dbReference>
<keyword evidence="2" id="KW-0201">Cytochrome c-type biogenesis</keyword>
<organism evidence="7 8">
    <name type="scientific">Marseilla massiliensis</name>
    <dbReference type="NCBI Taxonomy" id="1841864"/>
    <lineage>
        <taxon>Bacteria</taxon>
        <taxon>Pseudomonadati</taxon>
        <taxon>Bacteroidota</taxon>
        <taxon>Bacteroidia</taxon>
        <taxon>Bacteroidales</taxon>
        <taxon>Prevotellaceae</taxon>
        <taxon>Marseilla</taxon>
    </lineage>
</organism>
<evidence type="ECO:0000256" key="3">
    <source>
        <dbReference type="ARBA" id="ARBA00023157"/>
    </source>
</evidence>
<dbReference type="GO" id="GO:0030313">
    <property type="term" value="C:cell envelope"/>
    <property type="evidence" value="ECO:0007669"/>
    <property type="project" value="UniProtKB-SubCell"/>
</dbReference>
<evidence type="ECO:0000259" key="6">
    <source>
        <dbReference type="PROSITE" id="PS51352"/>
    </source>
</evidence>
<evidence type="ECO:0000313" key="7">
    <source>
        <dbReference type="EMBL" id="MBM6662282.1"/>
    </source>
</evidence>
<dbReference type="InterPro" id="IPR013766">
    <property type="entry name" value="Thioredoxin_domain"/>
</dbReference>